<comment type="subcellular location">
    <subcellularLocation>
        <location evidence="1">Mitochondrion</location>
    </subcellularLocation>
</comment>
<dbReference type="InterPro" id="IPR015324">
    <property type="entry name" value="Ribosomal_Rsm22-like"/>
</dbReference>
<keyword evidence="5" id="KW-0411">Iron-sulfur</keyword>
<organism evidence="9 10">
    <name type="scientific">Aspergillus aculeatus (strain ATCC 16872 / CBS 172.66 / WB 5094)</name>
    <dbReference type="NCBI Taxonomy" id="690307"/>
    <lineage>
        <taxon>Eukaryota</taxon>
        <taxon>Fungi</taxon>
        <taxon>Dikarya</taxon>
        <taxon>Ascomycota</taxon>
        <taxon>Pezizomycotina</taxon>
        <taxon>Eurotiomycetes</taxon>
        <taxon>Eurotiomycetidae</taxon>
        <taxon>Eurotiales</taxon>
        <taxon>Aspergillaceae</taxon>
        <taxon>Aspergillus</taxon>
        <taxon>Aspergillus subgen. Circumdati</taxon>
    </lineage>
</organism>
<evidence type="ECO:0000256" key="5">
    <source>
        <dbReference type="ARBA" id="ARBA00023014"/>
    </source>
</evidence>
<evidence type="ECO:0000313" key="9">
    <source>
        <dbReference type="EMBL" id="OJK03206.1"/>
    </source>
</evidence>
<evidence type="ECO:0000256" key="4">
    <source>
        <dbReference type="ARBA" id="ARBA00023004"/>
    </source>
</evidence>
<dbReference type="OMA" id="CTNHSTC"/>
<evidence type="ECO:0008006" key="11">
    <source>
        <dbReference type="Google" id="ProtNLM"/>
    </source>
</evidence>
<dbReference type="STRING" id="690307.A0A1L9X413"/>
<evidence type="ECO:0000256" key="3">
    <source>
        <dbReference type="ARBA" id="ARBA00022946"/>
    </source>
</evidence>
<comment type="function">
    <text evidence="7">Mitochondrial ribosome (mitoribosome) assembly factor. Binds at the interface of the head and body domains of the mitochondrial small ribosomal subunit (mt-SSU), occluding the mRNA channel and preventing compaction of the head domain towards the body. Probable inactive methyltransferase: retains the characteristic folding and ability to bind S-adenosyl-L-methionine, but it probably lost its methyltransferase activity.</text>
</comment>
<dbReference type="Pfam" id="PF10259">
    <property type="entry name" value="Rogdi_lz"/>
    <property type="match status" value="1"/>
</dbReference>
<keyword evidence="2" id="KW-0479">Metal-binding</keyword>
<dbReference type="PANTHER" id="PTHR13184:SF5">
    <property type="entry name" value="METHYLTRANSFERASE-LIKE PROTEIN 17, MITOCHONDRIAL"/>
    <property type="match status" value="1"/>
</dbReference>
<dbReference type="InterPro" id="IPR028241">
    <property type="entry name" value="RAVE2/Rogdi"/>
</dbReference>
<dbReference type="EMBL" id="KV878972">
    <property type="protein sequence ID" value="OJK03206.1"/>
    <property type="molecule type" value="Genomic_DNA"/>
</dbReference>
<dbReference type="GO" id="GO:0008168">
    <property type="term" value="F:methyltransferase activity"/>
    <property type="evidence" value="ECO:0007669"/>
    <property type="project" value="InterPro"/>
</dbReference>
<gene>
    <name evidence="9" type="ORF">ASPACDRAFT_50574</name>
</gene>
<dbReference type="PANTHER" id="PTHR13184">
    <property type="entry name" value="37S RIBOSOMAL PROTEIN S22"/>
    <property type="match status" value="1"/>
</dbReference>
<protein>
    <recommendedName>
        <fullName evidence="11">37S ribosomal protein Rsm22</fullName>
    </recommendedName>
</protein>
<dbReference type="GeneID" id="30976178"/>
<dbReference type="AlphaFoldDB" id="A0A1L9X413"/>
<evidence type="ECO:0000256" key="6">
    <source>
        <dbReference type="ARBA" id="ARBA00023128"/>
    </source>
</evidence>
<evidence type="ECO:0000256" key="7">
    <source>
        <dbReference type="ARBA" id="ARBA00045681"/>
    </source>
</evidence>
<reference evidence="10" key="1">
    <citation type="journal article" date="2017" name="Genome Biol.">
        <title>Comparative genomics reveals high biological diversity and specific adaptations in the industrially and medically important fungal genus Aspergillus.</title>
        <authorList>
            <person name="de Vries R.P."/>
            <person name="Riley R."/>
            <person name="Wiebenga A."/>
            <person name="Aguilar-Osorio G."/>
            <person name="Amillis S."/>
            <person name="Uchima C.A."/>
            <person name="Anderluh G."/>
            <person name="Asadollahi M."/>
            <person name="Askin M."/>
            <person name="Barry K."/>
            <person name="Battaglia E."/>
            <person name="Bayram O."/>
            <person name="Benocci T."/>
            <person name="Braus-Stromeyer S.A."/>
            <person name="Caldana C."/>
            <person name="Canovas D."/>
            <person name="Cerqueira G.C."/>
            <person name="Chen F."/>
            <person name="Chen W."/>
            <person name="Choi C."/>
            <person name="Clum A."/>
            <person name="Dos Santos R.A."/>
            <person name="Damasio A.R."/>
            <person name="Diallinas G."/>
            <person name="Emri T."/>
            <person name="Fekete E."/>
            <person name="Flipphi M."/>
            <person name="Freyberg S."/>
            <person name="Gallo A."/>
            <person name="Gournas C."/>
            <person name="Habgood R."/>
            <person name="Hainaut M."/>
            <person name="Harispe M.L."/>
            <person name="Henrissat B."/>
            <person name="Hilden K.S."/>
            <person name="Hope R."/>
            <person name="Hossain A."/>
            <person name="Karabika E."/>
            <person name="Karaffa L."/>
            <person name="Karanyi Z."/>
            <person name="Krasevec N."/>
            <person name="Kuo A."/>
            <person name="Kusch H."/>
            <person name="LaButti K."/>
            <person name="Lagendijk E.L."/>
            <person name="Lapidus A."/>
            <person name="Levasseur A."/>
            <person name="Lindquist E."/>
            <person name="Lipzen A."/>
            <person name="Logrieco A.F."/>
            <person name="MacCabe A."/>
            <person name="Maekelae M.R."/>
            <person name="Malavazi I."/>
            <person name="Melin P."/>
            <person name="Meyer V."/>
            <person name="Mielnichuk N."/>
            <person name="Miskei M."/>
            <person name="Molnar A.P."/>
            <person name="Mule G."/>
            <person name="Ngan C.Y."/>
            <person name="Orejas M."/>
            <person name="Orosz E."/>
            <person name="Ouedraogo J.P."/>
            <person name="Overkamp K.M."/>
            <person name="Park H.-S."/>
            <person name="Perrone G."/>
            <person name="Piumi F."/>
            <person name="Punt P.J."/>
            <person name="Ram A.F."/>
            <person name="Ramon A."/>
            <person name="Rauscher S."/>
            <person name="Record E."/>
            <person name="Riano-Pachon D.M."/>
            <person name="Robert V."/>
            <person name="Roehrig J."/>
            <person name="Ruller R."/>
            <person name="Salamov A."/>
            <person name="Salih N.S."/>
            <person name="Samson R.A."/>
            <person name="Sandor E."/>
            <person name="Sanguinetti M."/>
            <person name="Schuetze T."/>
            <person name="Sepcic K."/>
            <person name="Shelest E."/>
            <person name="Sherlock G."/>
            <person name="Sophianopoulou V."/>
            <person name="Squina F.M."/>
            <person name="Sun H."/>
            <person name="Susca A."/>
            <person name="Todd R.B."/>
            <person name="Tsang A."/>
            <person name="Unkles S.E."/>
            <person name="van de Wiele N."/>
            <person name="van Rossen-Uffink D."/>
            <person name="Oliveira J.V."/>
            <person name="Vesth T.C."/>
            <person name="Visser J."/>
            <person name="Yu J.-H."/>
            <person name="Zhou M."/>
            <person name="Andersen M.R."/>
            <person name="Archer D.B."/>
            <person name="Baker S.E."/>
            <person name="Benoit I."/>
            <person name="Brakhage A.A."/>
            <person name="Braus G.H."/>
            <person name="Fischer R."/>
            <person name="Frisvad J.C."/>
            <person name="Goldman G.H."/>
            <person name="Houbraken J."/>
            <person name="Oakley B."/>
            <person name="Pocsi I."/>
            <person name="Scazzocchio C."/>
            <person name="Seiboth B."/>
            <person name="vanKuyk P.A."/>
            <person name="Wortman J."/>
            <person name="Dyer P.S."/>
            <person name="Grigoriev I.V."/>
        </authorList>
    </citation>
    <scope>NUCLEOTIDE SEQUENCE [LARGE SCALE GENOMIC DNA]</scope>
    <source>
        <strain evidence="10">ATCC 16872 / CBS 172.66 / WB 5094</strain>
    </source>
</reference>
<dbReference type="Pfam" id="PF09243">
    <property type="entry name" value="Rsm22"/>
    <property type="match status" value="2"/>
</dbReference>
<dbReference type="InterPro" id="IPR052571">
    <property type="entry name" value="Mt_RNA_Methyltransferase"/>
</dbReference>
<dbReference type="VEuPathDB" id="FungiDB:ASPACDRAFT_50574"/>
<evidence type="ECO:0000256" key="1">
    <source>
        <dbReference type="ARBA" id="ARBA00004173"/>
    </source>
</evidence>
<name>A0A1L9X413_ASPA1</name>
<keyword evidence="3" id="KW-0809">Transit peptide</keyword>
<dbReference type="Proteomes" id="UP000184546">
    <property type="component" value="Unassembled WGS sequence"/>
</dbReference>
<dbReference type="GO" id="GO:0006412">
    <property type="term" value="P:translation"/>
    <property type="evidence" value="ECO:0007669"/>
    <property type="project" value="InterPro"/>
</dbReference>
<sequence length="1063" mass="120310">MATWAYPPLPPARLEQEVESTLAKELEWLLRSLQDSLVSLREGLHECAALLAPKEPGSTLVLSSLRSENVKGYVTRVGTQIVKGDIQLRLSSLASVRGSANTRLCLSNASEAPELVLDQLVSVKNLVNQSLDIVDVSTWTGDPLNAGFIFSQLHLLRETITEARQMLKGESDKVKQKWWEASAAENMFDPPLPPCLSFHLTIADSALVLHLRTLESSTPTHTPTAFASDISLTGFNIRDRLFGTRHRPHDEAGDVFTWKGDEVKVKEKVRWTIGSRYSSSATPALPDATHAERKDAVYALIDEINQNEAAMADIMEELDLLDDFDQALNLDGLEYEHAFSQTIGHRDQETLEGRVRMARQEFREYLPPDYLNARETELYTRLYGEPIYRDLDSIQPDLELAEELEEGQDPAADQLYREDGQGGWEEVEMVEEELELELEPEEDDIPVVYDMEAGPEVPETDAMRRTREIAEQLGGEVMLEQFQDEAVPDGNDNPRFHPTTELGRSGTNPSTVFLPNDSLVKPISMILSDFSNKHLQETARRVFKGQYLPLSVTTPPRSVQAPQLPSPLEASQRHMSEMESNAYLAAMYPGFYASVLSVLVEVRKRLGTDWLRGLMAKEEGPSVLDASAGGAGIIAWREIMRAEWEAMDPERPFSEIPIGKSTVVVGSNSLRARASALLHNTTFLPRLPDYVHLRENATLDDDRAPKRKQFDIVIAPHSIHPIDEEYLRKEHVKNLWQLVNPNGGILILLEKGHQRGFEAIAGARDMLLKRVIRNTDLKTSDEDIASEEDAEDDLDLDKEPGMIIAPCTNHAQCPMYRVPGHTVGRGDWCHFKQRYIRPPFLQRIIDAKTHNHEDLRFSYLAVQRGVDLREEKGFKQDRVAKFHAAKGYEHLFPDPQTRAAMSEEEQQKLAEQEAQFEPLTLPRIVYPPLKRRGHVTFDICTPDAQIERWTVPRSFSRQAYRDVRKSQWGDLWALGSKTQIERKVKLGTKHGLSKKDRLEARAAAREAAKDAQEEEEADAAAQDRKPELLIPKRKKGEKIPSWKKHQDKKKVRQHYSQLKPADS</sequence>
<dbReference type="GO" id="GO:0005763">
    <property type="term" value="C:mitochondrial small ribosomal subunit"/>
    <property type="evidence" value="ECO:0007669"/>
    <property type="project" value="TreeGrafter"/>
</dbReference>
<keyword evidence="6" id="KW-0496">Mitochondrion</keyword>
<feature type="compositionally biased region" description="Basic residues" evidence="8">
    <location>
        <begin position="1031"/>
        <end position="1053"/>
    </location>
</feature>
<proteinExistence type="predicted"/>
<dbReference type="GO" id="GO:0046872">
    <property type="term" value="F:metal ion binding"/>
    <property type="evidence" value="ECO:0007669"/>
    <property type="project" value="UniProtKB-KW"/>
</dbReference>
<dbReference type="OrthoDB" id="421327at2759"/>
<evidence type="ECO:0000313" key="10">
    <source>
        <dbReference type="Proteomes" id="UP000184546"/>
    </source>
</evidence>
<dbReference type="GO" id="GO:0051536">
    <property type="term" value="F:iron-sulfur cluster binding"/>
    <property type="evidence" value="ECO:0007669"/>
    <property type="project" value="UniProtKB-KW"/>
</dbReference>
<evidence type="ECO:0000256" key="8">
    <source>
        <dbReference type="SAM" id="MobiDB-lite"/>
    </source>
</evidence>
<accession>A0A1L9X413</accession>
<dbReference type="GO" id="GO:0003735">
    <property type="term" value="F:structural constituent of ribosome"/>
    <property type="evidence" value="ECO:0007669"/>
    <property type="project" value="TreeGrafter"/>
</dbReference>
<keyword evidence="10" id="KW-1185">Reference proteome</keyword>
<keyword evidence="4" id="KW-0408">Iron</keyword>
<dbReference type="RefSeq" id="XP_020059545.1">
    <property type="nucleotide sequence ID" value="XM_020202364.1"/>
</dbReference>
<feature type="region of interest" description="Disordered" evidence="8">
    <location>
        <begin position="1003"/>
        <end position="1063"/>
    </location>
</feature>
<evidence type="ECO:0000256" key="2">
    <source>
        <dbReference type="ARBA" id="ARBA00022723"/>
    </source>
</evidence>